<evidence type="ECO:0000256" key="1">
    <source>
        <dbReference type="SAM" id="MobiDB-lite"/>
    </source>
</evidence>
<feature type="region of interest" description="Disordered" evidence="1">
    <location>
        <begin position="245"/>
        <end position="348"/>
    </location>
</feature>
<feature type="compositionally biased region" description="Acidic residues" evidence="1">
    <location>
        <begin position="288"/>
        <end position="306"/>
    </location>
</feature>
<feature type="compositionally biased region" description="Polar residues" evidence="1">
    <location>
        <begin position="126"/>
        <end position="152"/>
    </location>
</feature>
<feature type="region of interest" description="Disordered" evidence="1">
    <location>
        <begin position="428"/>
        <end position="781"/>
    </location>
</feature>
<feature type="compositionally biased region" description="Basic and acidic residues" evidence="1">
    <location>
        <begin position="593"/>
        <end position="614"/>
    </location>
</feature>
<feature type="region of interest" description="Disordered" evidence="1">
    <location>
        <begin position="1"/>
        <end position="170"/>
    </location>
</feature>
<gene>
    <name evidence="2" type="ORF">SPSC_03925</name>
</gene>
<reference evidence="2" key="1">
    <citation type="submission" date="2014-06" db="EMBL/GenBank/DDBJ databases">
        <authorList>
            <person name="Ju J."/>
            <person name="Zhang J."/>
        </authorList>
    </citation>
    <scope>NUCLEOTIDE SEQUENCE</scope>
    <source>
        <strain evidence="2">SscI8</strain>
    </source>
</reference>
<organism evidence="2">
    <name type="scientific">Sporisorium scitamineum</name>
    <dbReference type="NCBI Taxonomy" id="49012"/>
    <lineage>
        <taxon>Eukaryota</taxon>
        <taxon>Fungi</taxon>
        <taxon>Dikarya</taxon>
        <taxon>Basidiomycota</taxon>
        <taxon>Ustilaginomycotina</taxon>
        <taxon>Ustilaginomycetes</taxon>
        <taxon>Ustilaginales</taxon>
        <taxon>Ustilaginaceae</taxon>
        <taxon>Sporisorium</taxon>
    </lineage>
</organism>
<feature type="compositionally biased region" description="Low complexity" evidence="1">
    <location>
        <begin position="771"/>
        <end position="781"/>
    </location>
</feature>
<dbReference type="OrthoDB" id="2556840at2759"/>
<feature type="compositionally biased region" description="Polar residues" evidence="1">
    <location>
        <begin position="21"/>
        <end position="37"/>
    </location>
</feature>
<feature type="compositionally biased region" description="Polar residues" evidence="1">
    <location>
        <begin position="333"/>
        <end position="348"/>
    </location>
</feature>
<feature type="compositionally biased region" description="Gly residues" evidence="1">
    <location>
        <begin position="638"/>
        <end position="649"/>
    </location>
</feature>
<protein>
    <submittedName>
        <fullName evidence="2">Uncharacterized protein</fullName>
    </submittedName>
</protein>
<proteinExistence type="predicted"/>
<evidence type="ECO:0000313" key="2">
    <source>
        <dbReference type="EMBL" id="CDR88264.1"/>
    </source>
</evidence>
<sequence length="781" mass="84021">MSDMPARTFGEASRSQRGHSQRNSPPKTWSQQETVSALASKRMAAAGPSSPRPPHNRPWDSPLGHGHGHASAEEDELGDEVPLHLQGDPSPGPQRRLSTKRKTDKVAAQASSPKRSKKAAADPSPTAKSSSSYHMKTPSRGSSPQARTSATISGRPDESDASAPSARLLSPDEIDTFLDLIYKHHPEPMTAENMRQSVDALYRDWEQFCARRQVPVRLAKKPLMDEYNKIFNGVYGSDSQAKARSIAHELSQRSANSSANRDPADGEGSSRRGSGSRHSGTHSITDGDTNDDQGEEDEEDEDDLDQGDGTTGGDAATQSFATKKKLERGQDVSEGNQPETSSSKNSNIAQVGRNGLAVLPPGLFDILRAHLRDDILSSIMPSVRNDLTEQTRELFLQNQDLFGRIKEMEDRIRNQDLWIRHLLSRDPSDVTSPPVGPNASATGMAGADPRSNLFPPSAREPVHYGRPPRLGPLSSDIEMGPGVHVPMGGEYFDGPGPMSPHQNPRNETRRMPQPGPAGPHSFEGRMPPGAPGASMPFDPGMAAPSAFGSGRWEAEAHSSGAYRDRPPPERRPSYANEPPHHRRPGSWQGEMQSGRDPRLHTHPSERHDQLEGRYEPPSGPQPGQHRLSVGEARRLNSFGGGSVSTGGMRGAASGHAPPPSTGSAPSVGSMTEEFRRPGAPMHLREPVMSPVEPTYETRRLPPGLPISQSEAYFGSAESGKAPLPPRAMAAASPEQVQRNKRGRPSKAEMASSRGNELGTGASHGSFGGGSHPSAPSRPYLS</sequence>
<feature type="compositionally biased region" description="Basic and acidic residues" evidence="1">
    <location>
        <begin position="552"/>
        <end position="572"/>
    </location>
</feature>
<dbReference type="AlphaFoldDB" id="A0A127Z352"/>
<accession>A0A127Z352</accession>
<dbReference type="EMBL" id="LK056675">
    <property type="protein sequence ID" value="CDR88264.1"/>
    <property type="molecule type" value="Genomic_DNA"/>
</dbReference>
<name>A0A127Z352_9BASI</name>